<dbReference type="GeneID" id="54992491"/>
<reference evidence="2" key="1">
    <citation type="submission" date="2018-04" db="EMBL/GenBank/DDBJ databases">
        <authorList>
            <person name="Go L.Y."/>
            <person name="Mitchell J.A."/>
        </authorList>
    </citation>
    <scope>NUCLEOTIDE SEQUENCE [LARGE SCALE GENOMIC DNA]</scope>
</reference>
<keyword evidence="2" id="KW-1185">Reference proteome</keyword>
<dbReference type="RefSeq" id="YP_009801962.1">
    <property type="nucleotide sequence ID" value="NC_047977.1"/>
</dbReference>
<gene>
    <name evidence="1" type="primary">24</name>
    <name evidence="1" type="ORF">PBI_HENDRIX_24</name>
</gene>
<dbReference type="KEGG" id="vg:54992491"/>
<name>A0A2U8UU36_9CAUD</name>
<accession>A0A2U8UU36</accession>
<proteinExistence type="predicted"/>
<organism evidence="1 2">
    <name type="scientific">Microbacterium phage Hendrix</name>
    <dbReference type="NCBI Taxonomy" id="2182341"/>
    <lineage>
        <taxon>Viruses</taxon>
        <taxon>Duplodnaviria</taxon>
        <taxon>Heunggongvirae</taxon>
        <taxon>Uroviricota</taxon>
        <taxon>Caudoviricetes</taxon>
        <taxon>Rogerhendrixvirus</taxon>
        <taxon>Rogerhendrixvirus hendrix</taxon>
    </lineage>
</organism>
<sequence length="111" mass="12775">MSRLTSMTLVYGNHSSGKSDRVFKAWKLFGVWWSRHGVFRTSKSFILYGEKKVGWKPPKESVATGTVDYVDGTRFQYGFDTSQPLSDIVGKIVEDVERHNENIRTNQEKNQ</sequence>
<protein>
    <submittedName>
        <fullName evidence="1">Uncharacterized protein</fullName>
    </submittedName>
</protein>
<dbReference type="Proteomes" id="UP000247284">
    <property type="component" value="Segment"/>
</dbReference>
<evidence type="ECO:0000313" key="1">
    <source>
        <dbReference type="EMBL" id="AWN07695.1"/>
    </source>
</evidence>
<evidence type="ECO:0000313" key="2">
    <source>
        <dbReference type="Proteomes" id="UP000247284"/>
    </source>
</evidence>
<dbReference type="EMBL" id="MH183162">
    <property type="protein sequence ID" value="AWN07695.1"/>
    <property type="molecule type" value="Genomic_DNA"/>
</dbReference>